<evidence type="ECO:0000313" key="15">
    <source>
        <dbReference type="Proteomes" id="UP000276568"/>
    </source>
</evidence>
<accession>A0A3N0I063</accession>
<keyword evidence="6" id="KW-0050">Antiport</keyword>
<evidence type="ECO:0000256" key="8">
    <source>
        <dbReference type="ARBA" id="ARBA00022692"/>
    </source>
</evidence>
<dbReference type="InterPro" id="IPR050222">
    <property type="entry name" value="MATE_MdtK"/>
</dbReference>
<comment type="similarity">
    <text evidence="3">Belongs to the multi antimicrobial extrusion (MATE) (TC 2.A.66.1) family.</text>
</comment>
<feature type="transmembrane region" description="Helical" evidence="13">
    <location>
        <begin position="249"/>
        <end position="275"/>
    </location>
</feature>
<dbReference type="GO" id="GO:0015297">
    <property type="term" value="F:antiporter activity"/>
    <property type="evidence" value="ECO:0007669"/>
    <property type="project" value="UniProtKB-KW"/>
</dbReference>
<dbReference type="RefSeq" id="WP_128520221.1">
    <property type="nucleotide sequence ID" value="NZ_JAXJPM010000089.1"/>
</dbReference>
<keyword evidence="5" id="KW-0813">Transport</keyword>
<dbReference type="NCBIfam" id="TIGR00797">
    <property type="entry name" value="matE"/>
    <property type="match status" value="1"/>
</dbReference>
<gene>
    <name evidence="14" type="ORF">EDX97_05740</name>
</gene>
<keyword evidence="7" id="KW-1003">Cell membrane</keyword>
<dbReference type="InterPro" id="IPR048279">
    <property type="entry name" value="MdtK-like"/>
</dbReference>
<dbReference type="Pfam" id="PF01554">
    <property type="entry name" value="MatE"/>
    <property type="match status" value="2"/>
</dbReference>
<evidence type="ECO:0000256" key="10">
    <source>
        <dbReference type="ARBA" id="ARBA00023065"/>
    </source>
</evidence>
<evidence type="ECO:0000256" key="7">
    <source>
        <dbReference type="ARBA" id="ARBA00022475"/>
    </source>
</evidence>
<feature type="transmembrane region" description="Helical" evidence="13">
    <location>
        <begin position="356"/>
        <end position="377"/>
    </location>
</feature>
<dbReference type="GO" id="GO:0006811">
    <property type="term" value="P:monoatomic ion transport"/>
    <property type="evidence" value="ECO:0007669"/>
    <property type="project" value="UniProtKB-KW"/>
</dbReference>
<evidence type="ECO:0000256" key="4">
    <source>
        <dbReference type="ARBA" id="ARBA00020268"/>
    </source>
</evidence>
<dbReference type="InterPro" id="IPR002528">
    <property type="entry name" value="MATE_fam"/>
</dbReference>
<reference evidence="14 15" key="1">
    <citation type="submission" date="2018-11" db="EMBL/GenBank/DDBJ databases">
        <title>Clostridium sp. nov., a member of the family Erysipelotrichaceae isolated from pig faeces.</title>
        <authorList>
            <person name="Chang Y.-H."/>
        </authorList>
    </citation>
    <scope>NUCLEOTIDE SEQUENCE [LARGE SCALE GENOMIC DNA]</scope>
    <source>
        <strain evidence="14 15">YH-panp20</strain>
    </source>
</reference>
<feature type="transmembrane region" description="Helical" evidence="13">
    <location>
        <begin position="137"/>
        <end position="155"/>
    </location>
</feature>
<evidence type="ECO:0000256" key="1">
    <source>
        <dbReference type="ARBA" id="ARBA00003408"/>
    </source>
</evidence>
<comment type="caution">
    <text evidence="14">The sequence shown here is derived from an EMBL/GenBank/DDBJ whole genome shotgun (WGS) entry which is preliminary data.</text>
</comment>
<evidence type="ECO:0000256" key="6">
    <source>
        <dbReference type="ARBA" id="ARBA00022449"/>
    </source>
</evidence>
<keyword evidence="8 13" id="KW-0812">Transmembrane</keyword>
<feature type="transmembrane region" description="Helical" evidence="13">
    <location>
        <begin position="21"/>
        <end position="44"/>
    </location>
</feature>
<organism evidence="14 15">
    <name type="scientific">Absicoccus porci</name>
    <dbReference type="NCBI Taxonomy" id="2486576"/>
    <lineage>
        <taxon>Bacteria</taxon>
        <taxon>Bacillati</taxon>
        <taxon>Bacillota</taxon>
        <taxon>Erysipelotrichia</taxon>
        <taxon>Erysipelotrichales</taxon>
        <taxon>Erysipelotrichaceae</taxon>
        <taxon>Absicoccus</taxon>
    </lineage>
</organism>
<dbReference type="PANTHER" id="PTHR43298">
    <property type="entry name" value="MULTIDRUG RESISTANCE PROTEIN NORM-RELATED"/>
    <property type="match status" value="1"/>
</dbReference>
<feature type="transmembrane region" description="Helical" evidence="13">
    <location>
        <begin position="281"/>
        <end position="302"/>
    </location>
</feature>
<dbReference type="AlphaFoldDB" id="A0A3N0I063"/>
<dbReference type="GO" id="GO:0005886">
    <property type="term" value="C:plasma membrane"/>
    <property type="evidence" value="ECO:0007669"/>
    <property type="project" value="UniProtKB-SubCell"/>
</dbReference>
<keyword evidence="9 13" id="KW-1133">Transmembrane helix</keyword>
<evidence type="ECO:0000256" key="9">
    <source>
        <dbReference type="ARBA" id="ARBA00022989"/>
    </source>
</evidence>
<dbReference type="GO" id="GO:0042910">
    <property type="term" value="F:xenobiotic transmembrane transporter activity"/>
    <property type="evidence" value="ECO:0007669"/>
    <property type="project" value="InterPro"/>
</dbReference>
<dbReference type="EMBL" id="RJQC01000002">
    <property type="protein sequence ID" value="RNM30297.1"/>
    <property type="molecule type" value="Genomic_DNA"/>
</dbReference>
<keyword evidence="15" id="KW-1185">Reference proteome</keyword>
<dbReference type="Proteomes" id="UP000276568">
    <property type="component" value="Unassembled WGS sequence"/>
</dbReference>
<dbReference type="PANTHER" id="PTHR43298:SF2">
    <property type="entry name" value="FMN_FAD EXPORTER YEEO-RELATED"/>
    <property type="match status" value="1"/>
</dbReference>
<evidence type="ECO:0000256" key="5">
    <source>
        <dbReference type="ARBA" id="ARBA00022448"/>
    </source>
</evidence>
<evidence type="ECO:0000256" key="2">
    <source>
        <dbReference type="ARBA" id="ARBA00004651"/>
    </source>
</evidence>
<feature type="transmembrane region" description="Helical" evidence="13">
    <location>
        <begin position="96"/>
        <end position="117"/>
    </location>
</feature>
<keyword evidence="11 13" id="KW-0472">Membrane</keyword>
<comment type="subcellular location">
    <subcellularLocation>
        <location evidence="2">Cell membrane</location>
        <topology evidence="2">Multi-pass membrane protein</topology>
    </subcellularLocation>
</comment>
<name>A0A3N0I063_9FIRM</name>
<evidence type="ECO:0000256" key="3">
    <source>
        <dbReference type="ARBA" id="ARBA00010199"/>
    </source>
</evidence>
<dbReference type="CDD" id="cd13138">
    <property type="entry name" value="MATE_yoeA_like"/>
    <property type="match status" value="1"/>
</dbReference>
<feature type="transmembrane region" description="Helical" evidence="13">
    <location>
        <begin position="413"/>
        <end position="435"/>
    </location>
</feature>
<dbReference type="PIRSF" id="PIRSF006603">
    <property type="entry name" value="DinF"/>
    <property type="match status" value="1"/>
</dbReference>
<feature type="transmembrane region" description="Helical" evidence="13">
    <location>
        <begin position="196"/>
        <end position="216"/>
    </location>
</feature>
<feature type="transmembrane region" description="Helical" evidence="13">
    <location>
        <begin position="384"/>
        <end position="401"/>
    </location>
</feature>
<sequence length="447" mass="48338">MDTTVKNSFTTGPIVKPLLKFMLPVILDLFLQAMYGAVDLLVVGRFATAADISGVSTGSQVLQTITNVIVSFAMGITVTIGQQLGAKQTEKVNQTIGTGIVLFGILGVILTICMFVFASPIASLLNVPKAAFHQTVGYLRICGLGSLIIIAYNLISSIFRGLGDSKTPLWTVMIACVCNIIGDLILVALLHLGVQSAAIATVISQLSSVLLSIQIIRKMNLPFEMHLQIHKESLHRIIRVGFPIARQDFLVSLSFIAILMFVNALGVTASAGVGIAEKVCAFIMLIPSAFMQSMSAFVAQNVGAHKIDRANKTLYSGIVLSLVFGILMSFLTFHFRSNMAGIFTTNPMVIKAGADYLEAYAIDCLLTCFLFCFVGFYNGVGQTVFVMVQGIIGAFCVRIPVPYVMSHQRPVSLFHIGLATPCSTIIQIVLCLIVFHHMQTKLKESRT</sequence>
<proteinExistence type="inferred from homology"/>
<feature type="transmembrane region" description="Helical" evidence="13">
    <location>
        <begin position="64"/>
        <end position="84"/>
    </location>
</feature>
<feature type="transmembrane region" description="Helical" evidence="13">
    <location>
        <begin position="314"/>
        <end position="336"/>
    </location>
</feature>
<comment type="function">
    <text evidence="1">Multidrug efflux pump.</text>
</comment>
<protein>
    <recommendedName>
        <fullName evidence="4">Probable multidrug resistance protein NorM</fullName>
    </recommendedName>
    <alternativeName>
        <fullName evidence="12">Multidrug-efflux transporter</fullName>
    </alternativeName>
</protein>
<evidence type="ECO:0000256" key="12">
    <source>
        <dbReference type="ARBA" id="ARBA00031636"/>
    </source>
</evidence>
<evidence type="ECO:0000256" key="11">
    <source>
        <dbReference type="ARBA" id="ARBA00023136"/>
    </source>
</evidence>
<dbReference type="OrthoDB" id="9776324at2"/>
<keyword evidence="10" id="KW-0406">Ion transport</keyword>
<feature type="transmembrane region" description="Helical" evidence="13">
    <location>
        <begin position="167"/>
        <end position="190"/>
    </location>
</feature>
<evidence type="ECO:0000313" key="14">
    <source>
        <dbReference type="EMBL" id="RNM30297.1"/>
    </source>
</evidence>
<evidence type="ECO:0000256" key="13">
    <source>
        <dbReference type="SAM" id="Phobius"/>
    </source>
</evidence>